<dbReference type="Gene3D" id="3.30.60.230">
    <property type="entry name" value="Lsr2, dimerization domain"/>
    <property type="match status" value="1"/>
</dbReference>
<dbReference type="GO" id="GO:0016746">
    <property type="term" value="F:acyltransferase activity"/>
    <property type="evidence" value="ECO:0007669"/>
    <property type="project" value="InterPro"/>
</dbReference>
<evidence type="ECO:0000259" key="4">
    <source>
        <dbReference type="Pfam" id="PF23359"/>
    </source>
</evidence>
<evidence type="ECO:0000259" key="3">
    <source>
        <dbReference type="Pfam" id="PF11774"/>
    </source>
</evidence>
<evidence type="ECO:0000256" key="1">
    <source>
        <dbReference type="ARBA" id="ARBA00023125"/>
    </source>
</evidence>
<proteinExistence type="predicted"/>
<evidence type="ECO:0000313" key="5">
    <source>
        <dbReference type="EMBL" id="MBR7830030.1"/>
    </source>
</evidence>
<feature type="domain" description="Lsr2 dimerization" evidence="3">
    <location>
        <begin position="1"/>
        <end position="54"/>
    </location>
</feature>
<dbReference type="AlphaFoldDB" id="A0A941EC42"/>
<comment type="caution">
    <text evidence="5">The sequence shown here is derived from an EMBL/GenBank/DDBJ whole genome shotgun (WGS) entry which is preliminary data.</text>
</comment>
<feature type="region of interest" description="Disordered" evidence="2">
    <location>
        <begin position="62"/>
        <end position="97"/>
    </location>
</feature>
<keyword evidence="1" id="KW-0238">DNA-binding</keyword>
<dbReference type="InterPro" id="IPR055370">
    <property type="entry name" value="Lsr2_DNA-bd"/>
</dbReference>
<feature type="domain" description="Lsr2 DNA-binding" evidence="4">
    <location>
        <begin position="76"/>
        <end position="107"/>
    </location>
</feature>
<dbReference type="InterPro" id="IPR024412">
    <property type="entry name" value="Lsr2_dim_dom"/>
</dbReference>
<dbReference type="EMBL" id="JAGSOH010000111">
    <property type="protein sequence ID" value="MBR7830030.1"/>
    <property type="molecule type" value="Genomic_DNA"/>
</dbReference>
<protein>
    <submittedName>
        <fullName evidence="5">Lsr2 family protein</fullName>
    </submittedName>
</protein>
<dbReference type="GO" id="GO:0003677">
    <property type="term" value="F:DNA binding"/>
    <property type="evidence" value="ECO:0007669"/>
    <property type="project" value="UniProtKB-KW"/>
</dbReference>
<dbReference type="InterPro" id="IPR036625">
    <property type="entry name" value="E3-bd_dom_sf"/>
</dbReference>
<feature type="compositionally biased region" description="Basic and acidic residues" evidence="2">
    <location>
        <begin position="81"/>
        <end position="97"/>
    </location>
</feature>
<dbReference type="Proteomes" id="UP000676325">
    <property type="component" value="Unassembled WGS sequence"/>
</dbReference>
<sequence>MAKQTVTIDDLDQTPGAREVHFSLDNYEYVIDLNDKNFESLKAALAKYIEVATPLGKVYRATPQRPSARRRAAAEGPSTAEMREWAKKNGHEVSDRGRLQQDVIDAYLGAH</sequence>
<dbReference type="Pfam" id="PF11774">
    <property type="entry name" value="Lsr2"/>
    <property type="match status" value="1"/>
</dbReference>
<accession>A0A941EC42</accession>
<gene>
    <name evidence="5" type="ORF">KDK95_27255</name>
</gene>
<name>A0A941EC42_9ACTN</name>
<evidence type="ECO:0000313" key="6">
    <source>
        <dbReference type="Proteomes" id="UP000676325"/>
    </source>
</evidence>
<keyword evidence="6" id="KW-1185">Reference proteome</keyword>
<evidence type="ECO:0000256" key="2">
    <source>
        <dbReference type="SAM" id="MobiDB-lite"/>
    </source>
</evidence>
<organism evidence="5 6">
    <name type="scientific">Actinospica acidithermotolerans</name>
    <dbReference type="NCBI Taxonomy" id="2828514"/>
    <lineage>
        <taxon>Bacteria</taxon>
        <taxon>Bacillati</taxon>
        <taxon>Actinomycetota</taxon>
        <taxon>Actinomycetes</taxon>
        <taxon>Catenulisporales</taxon>
        <taxon>Actinospicaceae</taxon>
        <taxon>Actinospica</taxon>
    </lineage>
</organism>
<reference evidence="5" key="1">
    <citation type="submission" date="2021-04" db="EMBL/GenBank/DDBJ databases">
        <title>Genome based classification of Actinospica acidithermotolerans sp. nov., an actinobacterium isolated from an Indonesian hot spring.</title>
        <authorList>
            <person name="Kusuma A.B."/>
            <person name="Putra K.E."/>
            <person name="Nafisah S."/>
            <person name="Loh J."/>
            <person name="Nouioui I."/>
            <person name="Goodfellow M."/>
        </authorList>
    </citation>
    <scope>NUCLEOTIDE SEQUENCE</scope>
    <source>
        <strain evidence="5">MGRD01-02</strain>
    </source>
</reference>
<dbReference type="Pfam" id="PF23359">
    <property type="entry name" value="Lsr2_DNA-bd"/>
    <property type="match status" value="1"/>
</dbReference>
<dbReference type="RefSeq" id="WP_212521162.1">
    <property type="nucleotide sequence ID" value="NZ_JAGSOH010000111.1"/>
</dbReference>
<dbReference type="InterPro" id="IPR042261">
    <property type="entry name" value="Lsr2-like_dimerization"/>
</dbReference>
<dbReference type="Gene3D" id="4.10.320.10">
    <property type="entry name" value="E3-binding domain"/>
    <property type="match status" value="1"/>
</dbReference>